<dbReference type="SUPFAM" id="SSF51726">
    <property type="entry name" value="UROD/MetE-like"/>
    <property type="match status" value="1"/>
</dbReference>
<dbReference type="RefSeq" id="WP_090445497.1">
    <property type="nucleotide sequence ID" value="NZ_FOHU01000015.1"/>
</dbReference>
<dbReference type="InterPro" id="IPR052024">
    <property type="entry name" value="Methanogen_methyltrans"/>
</dbReference>
<dbReference type="InterPro" id="IPR038071">
    <property type="entry name" value="UROD/MetE-like_sf"/>
</dbReference>
<evidence type="ECO:0000259" key="1">
    <source>
        <dbReference type="Pfam" id="PF01208"/>
    </source>
</evidence>
<accession>A0A1I0FL04</accession>
<evidence type="ECO:0000313" key="2">
    <source>
        <dbReference type="EMBL" id="SET58893.1"/>
    </source>
</evidence>
<dbReference type="OrthoDB" id="2135496at2"/>
<sequence>MKKIIDFQCSYDNSTSISKEVIKNTGLKFPEAYKNWQSMAQLAIAIKKHDKAVFCELPFCHTLEGEALGGSINYGDEKIGPRGKGYICTTAEELLSLPEIDYSKGRIAEVLKACRYLRDEGENVALYISGPFTIMNVLADPRHIFRIFKKSPEAMKAIFDKLQEETLRFVEETQKVGVNIISYGDSTGGLNILGPKLAEEVVEIFTYPLFKRIEKILDDKTILLLCPKTTFALLGTDKARWKDVDLGRPIKYVEACVEVAGEAKFVGEMCIKNKGFFLKNGVIKTVTLL</sequence>
<dbReference type="Pfam" id="PF01208">
    <property type="entry name" value="URO-D"/>
    <property type="match status" value="1"/>
</dbReference>
<feature type="domain" description="Uroporphyrinogen decarboxylase (URO-D)" evidence="1">
    <location>
        <begin position="23"/>
        <end position="229"/>
    </location>
</feature>
<dbReference type="STRING" id="426128.SAMN05660297_02846"/>
<dbReference type="Proteomes" id="UP000199568">
    <property type="component" value="Unassembled WGS sequence"/>
</dbReference>
<protein>
    <submittedName>
        <fullName evidence="2">Uroporphyrinogen-III decarboxylase</fullName>
    </submittedName>
</protein>
<dbReference type="PANTHER" id="PTHR47099">
    <property type="entry name" value="METHYLCOBAMIDE:COM METHYLTRANSFERASE MTBA"/>
    <property type="match status" value="1"/>
</dbReference>
<gene>
    <name evidence="2" type="ORF">SAMN05660297_02846</name>
</gene>
<dbReference type="InterPro" id="IPR000257">
    <property type="entry name" value="Uroporphyrinogen_deCOase"/>
</dbReference>
<proteinExistence type="predicted"/>
<dbReference type="GO" id="GO:0004853">
    <property type="term" value="F:uroporphyrinogen decarboxylase activity"/>
    <property type="evidence" value="ECO:0007669"/>
    <property type="project" value="InterPro"/>
</dbReference>
<organism evidence="2 3">
    <name type="scientific">Natronincola peptidivorans</name>
    <dbReference type="NCBI Taxonomy" id="426128"/>
    <lineage>
        <taxon>Bacteria</taxon>
        <taxon>Bacillati</taxon>
        <taxon>Bacillota</taxon>
        <taxon>Clostridia</taxon>
        <taxon>Peptostreptococcales</taxon>
        <taxon>Natronincolaceae</taxon>
        <taxon>Natronincola</taxon>
    </lineage>
</organism>
<evidence type="ECO:0000313" key="3">
    <source>
        <dbReference type="Proteomes" id="UP000199568"/>
    </source>
</evidence>
<dbReference type="AlphaFoldDB" id="A0A1I0FL04"/>
<name>A0A1I0FL04_9FIRM</name>
<dbReference type="PANTHER" id="PTHR47099:SF1">
    <property type="entry name" value="METHYLCOBAMIDE:COM METHYLTRANSFERASE MTBA"/>
    <property type="match status" value="1"/>
</dbReference>
<dbReference type="Gene3D" id="3.20.20.210">
    <property type="match status" value="1"/>
</dbReference>
<dbReference type="GO" id="GO:0006779">
    <property type="term" value="P:porphyrin-containing compound biosynthetic process"/>
    <property type="evidence" value="ECO:0007669"/>
    <property type="project" value="InterPro"/>
</dbReference>
<reference evidence="2 3" key="1">
    <citation type="submission" date="2016-10" db="EMBL/GenBank/DDBJ databases">
        <authorList>
            <person name="de Groot N.N."/>
        </authorList>
    </citation>
    <scope>NUCLEOTIDE SEQUENCE [LARGE SCALE GENOMIC DNA]</scope>
    <source>
        <strain evidence="2 3">DSM 18979</strain>
    </source>
</reference>
<dbReference type="EMBL" id="FOHU01000015">
    <property type="protein sequence ID" value="SET58893.1"/>
    <property type="molecule type" value="Genomic_DNA"/>
</dbReference>
<keyword evidence="3" id="KW-1185">Reference proteome</keyword>